<evidence type="ECO:0000313" key="3">
    <source>
        <dbReference type="Proteomes" id="UP001157733"/>
    </source>
</evidence>
<dbReference type="Proteomes" id="UP001157733">
    <property type="component" value="Chromosome"/>
</dbReference>
<organism evidence="2 3">
    <name type="scientific">Nitrospina watsonii</name>
    <dbReference type="NCBI Taxonomy" id="1323948"/>
    <lineage>
        <taxon>Bacteria</taxon>
        <taxon>Pseudomonadati</taxon>
        <taxon>Nitrospinota/Tectimicrobiota group</taxon>
        <taxon>Nitrospinota</taxon>
        <taxon>Nitrospinia</taxon>
        <taxon>Nitrospinales</taxon>
        <taxon>Nitrospinaceae</taxon>
        <taxon>Nitrospina</taxon>
    </lineage>
</organism>
<keyword evidence="1" id="KW-0812">Transmembrane</keyword>
<proteinExistence type="predicted"/>
<evidence type="ECO:0000313" key="2">
    <source>
        <dbReference type="EMBL" id="CAI2719022.1"/>
    </source>
</evidence>
<dbReference type="RefSeq" id="WP_282011882.1">
    <property type="nucleotide sequence ID" value="NZ_OX336137.1"/>
</dbReference>
<keyword evidence="3" id="KW-1185">Reference proteome</keyword>
<reference evidence="2 3" key="1">
    <citation type="submission" date="2022-09" db="EMBL/GenBank/DDBJ databases">
        <authorList>
            <person name="Kop L."/>
        </authorList>
    </citation>
    <scope>NUCLEOTIDE SEQUENCE [LARGE SCALE GENOMIC DNA]</scope>
    <source>
        <strain evidence="2 3">347</strain>
    </source>
</reference>
<keyword evidence="1" id="KW-1133">Transmembrane helix</keyword>
<evidence type="ECO:0008006" key="4">
    <source>
        <dbReference type="Google" id="ProtNLM"/>
    </source>
</evidence>
<accession>A0ABM9HG70</accession>
<gene>
    <name evidence="2" type="ORF">NSPWAT_2166</name>
</gene>
<protein>
    <recommendedName>
        <fullName evidence="4">Copper resistance protein D domain-containing protein</fullName>
    </recommendedName>
</protein>
<feature type="transmembrane region" description="Helical" evidence="1">
    <location>
        <begin position="50"/>
        <end position="74"/>
    </location>
</feature>
<feature type="transmembrane region" description="Helical" evidence="1">
    <location>
        <begin position="6"/>
        <end position="29"/>
    </location>
</feature>
<sequence length="161" mass="18257">MIDSIIIFIHLMSAGVGVGASVYCLYLLLPRFDKQEQGKALDEDSITYKLLDALVPTVFVAMLMLVGSGIYYLMENYTEQVNLKDGYYNIFGIKLVFALAAFFLSVYLTFGLRPRISNLDLKPKEARKEVRPTLDTMRLLSQVNLITITFAVFMGIYLARF</sequence>
<keyword evidence="1" id="KW-0472">Membrane</keyword>
<feature type="transmembrane region" description="Helical" evidence="1">
    <location>
        <begin position="139"/>
        <end position="159"/>
    </location>
</feature>
<name>A0ABM9HG70_9BACT</name>
<dbReference type="EMBL" id="OX336137">
    <property type="protein sequence ID" value="CAI2719022.1"/>
    <property type="molecule type" value="Genomic_DNA"/>
</dbReference>
<feature type="transmembrane region" description="Helical" evidence="1">
    <location>
        <begin position="86"/>
        <end position="110"/>
    </location>
</feature>
<evidence type="ECO:0000256" key="1">
    <source>
        <dbReference type="SAM" id="Phobius"/>
    </source>
</evidence>